<dbReference type="Proteomes" id="UP000034711">
    <property type="component" value="Unassembled WGS sequence"/>
</dbReference>
<proteinExistence type="predicted"/>
<dbReference type="AlphaFoldDB" id="A0A0G1XMB6"/>
<comment type="caution">
    <text evidence="1">The sequence shown here is derived from an EMBL/GenBank/DDBJ whole genome shotgun (WGS) entry which is preliminary data.</text>
</comment>
<evidence type="ECO:0000313" key="2">
    <source>
        <dbReference type="Proteomes" id="UP000034711"/>
    </source>
</evidence>
<reference evidence="1 2" key="1">
    <citation type="journal article" date="2015" name="Nature">
        <title>rRNA introns, odd ribosomes, and small enigmatic genomes across a large radiation of phyla.</title>
        <authorList>
            <person name="Brown C.T."/>
            <person name="Hug L.A."/>
            <person name="Thomas B.C."/>
            <person name="Sharon I."/>
            <person name="Castelle C.J."/>
            <person name="Singh A."/>
            <person name="Wilkins M.J."/>
            <person name="Williams K.H."/>
            <person name="Banfield J.F."/>
        </authorList>
    </citation>
    <scope>NUCLEOTIDE SEQUENCE [LARGE SCALE GENOMIC DNA]</scope>
</reference>
<evidence type="ECO:0000313" key="1">
    <source>
        <dbReference type="EMBL" id="KKW32428.1"/>
    </source>
</evidence>
<dbReference type="EMBL" id="LCRI01000024">
    <property type="protein sequence ID" value="KKW32428.1"/>
    <property type="molecule type" value="Genomic_DNA"/>
</dbReference>
<gene>
    <name evidence="1" type="ORF">UY77_C0024G0012</name>
</gene>
<sequence length="272" mass="30487">MARLDQIVFTELGPTLRALSDAGATTQDADWIRSPGNAALVADFLHQQVEFANKNPFGLSAQEILKRLREAATKMGWQIGEDVYERLAKTAPAWPKGRLAFRSLRIRFGEGDKGVAQTFEAHAARIKKVFDPKFWRWEHLLSGMHPYQGKDVERLRLLAGNETHKPVIEWMTFDLDANRKRKSVAAVRGPKSLADEGLAFTWLFPEYAAAIDYDKRPAYFLGGYELNVPGGGGEPWQSVPYVNRDTDTGRVRLNANWHGSGHSSYSVPAFGE</sequence>
<accession>A0A0G1XMB6</accession>
<protein>
    <submittedName>
        <fullName evidence="1">Uncharacterized protein</fullName>
    </submittedName>
</protein>
<organism evidence="1 2">
    <name type="scientific">Candidatus Uhrbacteria bacterium GW2011_GWA2_53_10</name>
    <dbReference type="NCBI Taxonomy" id="1618980"/>
    <lineage>
        <taxon>Bacteria</taxon>
        <taxon>Candidatus Uhriibacteriota</taxon>
    </lineage>
</organism>
<name>A0A0G1XMB6_9BACT</name>